<name>D8JVV4_HYPDA</name>
<sequence length="117" mass="12780">MTLLMREIMVALTGKRFPLEDEKATQSAIWDVFRFQTVYGASREVRVAGGIIDFLIDDVGIEVKIKGQAASIMRQLRAYADEPAISGLILVTSKPVALGPTIGGKPVAVFDMARAWL</sequence>
<organism evidence="1 2">
    <name type="scientific">Hyphomicrobium denitrificans (strain ATCC 51888 / DSM 1869 / NCIMB 11706 / TK 0415)</name>
    <dbReference type="NCBI Taxonomy" id="582899"/>
    <lineage>
        <taxon>Bacteria</taxon>
        <taxon>Pseudomonadati</taxon>
        <taxon>Pseudomonadota</taxon>
        <taxon>Alphaproteobacteria</taxon>
        <taxon>Hyphomicrobiales</taxon>
        <taxon>Hyphomicrobiaceae</taxon>
        <taxon>Hyphomicrobium</taxon>
    </lineage>
</organism>
<dbReference type="eggNOG" id="ENOG50339E6">
    <property type="taxonomic scope" value="Bacteria"/>
</dbReference>
<evidence type="ECO:0000313" key="2">
    <source>
        <dbReference type="Proteomes" id="UP000002033"/>
    </source>
</evidence>
<dbReference type="RefSeq" id="WP_013215208.1">
    <property type="nucleotide sequence ID" value="NC_014313.1"/>
</dbReference>
<protein>
    <recommendedName>
        <fullName evidence="3">DUF4143 domain-containing protein</fullName>
    </recommendedName>
</protein>
<keyword evidence="2" id="KW-1185">Reference proteome</keyword>
<dbReference type="EMBL" id="CP002083">
    <property type="protein sequence ID" value="ADJ22993.1"/>
    <property type="molecule type" value="Genomic_DNA"/>
</dbReference>
<dbReference type="KEGG" id="hdn:Hden_1180"/>
<accession>D8JVV4</accession>
<dbReference type="AlphaFoldDB" id="D8JVV4"/>
<dbReference type="Proteomes" id="UP000002033">
    <property type="component" value="Chromosome"/>
</dbReference>
<dbReference type="STRING" id="582899.Hden_1180"/>
<dbReference type="OrthoDB" id="982626at2"/>
<evidence type="ECO:0008006" key="3">
    <source>
        <dbReference type="Google" id="ProtNLM"/>
    </source>
</evidence>
<evidence type="ECO:0000313" key="1">
    <source>
        <dbReference type="EMBL" id="ADJ22993.1"/>
    </source>
</evidence>
<proteinExistence type="predicted"/>
<dbReference type="HOGENOM" id="CLU_2081618_0_0_5"/>
<gene>
    <name evidence="1" type="ordered locus">Hden_1180</name>
</gene>
<reference evidence="2" key="1">
    <citation type="journal article" date="2011" name="J. Bacteriol.">
        <title>Genome sequences of eight morphologically diverse alphaproteobacteria.</title>
        <authorList>
            <consortium name="US DOE Joint Genome Institute"/>
            <person name="Brown P.J."/>
            <person name="Kysela D.T."/>
            <person name="Buechlein A."/>
            <person name="Hemmerich C."/>
            <person name="Brun Y.V."/>
        </authorList>
    </citation>
    <scope>NUCLEOTIDE SEQUENCE [LARGE SCALE GENOMIC DNA]</scope>
    <source>
        <strain evidence="2">ATCC 51888 / DSM 1869 / NCIB 11706 / TK 0415</strain>
    </source>
</reference>